<name>G0U155_TRYVY</name>
<accession>G0U155</accession>
<dbReference type="EMBL" id="HE573024">
    <property type="protein sequence ID" value="CCC49810.1"/>
    <property type="molecule type" value="Genomic_DNA"/>
</dbReference>
<dbReference type="AlphaFoldDB" id="G0U155"/>
<protein>
    <submittedName>
        <fullName evidence="1">Uncharacterized protein</fullName>
    </submittedName>
</protein>
<reference evidence="1" key="1">
    <citation type="journal article" date="2012" name="Proc. Natl. Acad. Sci. U.S.A.">
        <title>Antigenic diversity is generated by distinct evolutionary mechanisms in African trypanosome species.</title>
        <authorList>
            <person name="Jackson A.P."/>
            <person name="Berry A."/>
            <person name="Aslett M."/>
            <person name="Allison H.C."/>
            <person name="Burton P."/>
            <person name="Vavrova-Anderson J."/>
            <person name="Brown R."/>
            <person name="Browne H."/>
            <person name="Corton N."/>
            <person name="Hauser H."/>
            <person name="Gamble J."/>
            <person name="Gilderthorp R."/>
            <person name="Marcello L."/>
            <person name="McQuillan J."/>
            <person name="Otto T.D."/>
            <person name="Quail M.A."/>
            <person name="Sanders M.J."/>
            <person name="van Tonder A."/>
            <person name="Ginger M.L."/>
            <person name="Field M.C."/>
            <person name="Barry J.D."/>
            <person name="Hertz-Fowler C."/>
            <person name="Berriman M."/>
        </authorList>
    </citation>
    <scope>NUCLEOTIDE SEQUENCE</scope>
    <source>
        <strain evidence="1">Y486</strain>
    </source>
</reference>
<organism evidence="1">
    <name type="scientific">Trypanosoma vivax (strain Y486)</name>
    <dbReference type="NCBI Taxonomy" id="1055687"/>
    <lineage>
        <taxon>Eukaryota</taxon>
        <taxon>Discoba</taxon>
        <taxon>Euglenozoa</taxon>
        <taxon>Kinetoplastea</taxon>
        <taxon>Metakinetoplastina</taxon>
        <taxon>Trypanosomatida</taxon>
        <taxon>Trypanosomatidae</taxon>
        <taxon>Trypanosoma</taxon>
        <taxon>Duttonella</taxon>
    </lineage>
</organism>
<evidence type="ECO:0000313" key="1">
    <source>
        <dbReference type="EMBL" id="CCC49810.1"/>
    </source>
</evidence>
<proteinExistence type="predicted"/>
<gene>
    <name evidence="1" type="ORF">TVY486_0804180</name>
</gene>
<dbReference type="VEuPathDB" id="TriTrypDB:TvY486_0804180"/>
<sequence>MVSEEKSTFRYFTTLPVHLEPDYKHGYTCDSCSGEFEDGPFFHCSNSGRDMCVDCGAKIGLCPFSALVSKVATPPAVWKNAHKGTVVLLCYQIHSSYYGCYFSDGSNLLICFEEGPSYFIETNSTIENAIELQKCDLQQKFPWSKEAVEALEGSGARFHPTSACKDRSRLCFLTSYRVDGLLIELRISDGYCELIHCTDGVILVLKETDVVLHLSMNSPVRHGRFLPKAACELVEWFLSQS</sequence>
<dbReference type="OMA" id="EAPFYHE"/>